<evidence type="ECO:0000256" key="3">
    <source>
        <dbReference type="ARBA" id="ARBA00022692"/>
    </source>
</evidence>
<keyword evidence="4 6" id="KW-1133">Transmembrane helix</keyword>
<dbReference type="PANTHER" id="PTHR23320">
    <property type="entry name" value="MEMBRANE-SPANNING 4-DOMAINS SUBFAMILY A MS4A -RELATED"/>
    <property type="match status" value="1"/>
</dbReference>
<keyword evidence="5 6" id="KW-0472">Membrane</keyword>
<feature type="transmembrane region" description="Helical" evidence="6">
    <location>
        <begin position="108"/>
        <end position="129"/>
    </location>
</feature>
<feature type="non-terminal residue" evidence="7">
    <location>
        <position position="221"/>
    </location>
</feature>
<organism evidence="7 8">
    <name type="scientific">Clarias magur</name>
    <name type="common">Asian catfish</name>
    <name type="synonym">Macropteronotus magur</name>
    <dbReference type="NCBI Taxonomy" id="1594786"/>
    <lineage>
        <taxon>Eukaryota</taxon>
        <taxon>Metazoa</taxon>
        <taxon>Chordata</taxon>
        <taxon>Craniata</taxon>
        <taxon>Vertebrata</taxon>
        <taxon>Euteleostomi</taxon>
        <taxon>Actinopterygii</taxon>
        <taxon>Neopterygii</taxon>
        <taxon>Teleostei</taxon>
        <taxon>Ostariophysi</taxon>
        <taxon>Siluriformes</taxon>
        <taxon>Clariidae</taxon>
        <taxon>Clarias</taxon>
    </lineage>
</organism>
<feature type="transmembrane region" description="Helical" evidence="6">
    <location>
        <begin position="47"/>
        <end position="67"/>
    </location>
</feature>
<evidence type="ECO:0000313" key="8">
    <source>
        <dbReference type="Proteomes" id="UP000727407"/>
    </source>
</evidence>
<accession>A0A8J4U1Q0</accession>
<evidence type="ECO:0000256" key="2">
    <source>
        <dbReference type="ARBA" id="ARBA00009565"/>
    </source>
</evidence>
<evidence type="ECO:0000256" key="6">
    <source>
        <dbReference type="SAM" id="Phobius"/>
    </source>
</evidence>
<reference evidence="7" key="1">
    <citation type="submission" date="2020-07" db="EMBL/GenBank/DDBJ databases">
        <title>Clarias magur genome sequencing, assembly and annotation.</title>
        <authorList>
            <person name="Kushwaha B."/>
            <person name="Kumar R."/>
            <person name="Das P."/>
            <person name="Joshi C.G."/>
            <person name="Kumar D."/>
            <person name="Nagpure N.S."/>
            <person name="Pandey M."/>
            <person name="Agarwal S."/>
            <person name="Srivastava S."/>
            <person name="Singh M."/>
            <person name="Sahoo L."/>
            <person name="Jayasankar P."/>
            <person name="Meher P.K."/>
            <person name="Koringa P.G."/>
            <person name="Iquebal M.A."/>
            <person name="Das S.P."/>
            <person name="Bit A."/>
            <person name="Patnaik S."/>
            <person name="Patel N."/>
            <person name="Shah T.M."/>
            <person name="Hinsu A."/>
            <person name="Jena J.K."/>
        </authorList>
    </citation>
    <scope>NUCLEOTIDE SEQUENCE</scope>
    <source>
        <strain evidence="7">CIFAMagur01</strain>
        <tissue evidence="7">Testis</tissue>
    </source>
</reference>
<name>A0A8J4U1Q0_CLAMG</name>
<dbReference type="InterPro" id="IPR030417">
    <property type="entry name" value="MS4A"/>
</dbReference>
<dbReference type="GO" id="GO:0016020">
    <property type="term" value="C:membrane"/>
    <property type="evidence" value="ECO:0007669"/>
    <property type="project" value="UniProtKB-SubCell"/>
</dbReference>
<dbReference type="Pfam" id="PF04103">
    <property type="entry name" value="CD20"/>
    <property type="match status" value="1"/>
</dbReference>
<dbReference type="OrthoDB" id="10071849at2759"/>
<keyword evidence="3 6" id="KW-0812">Transmembrane</keyword>
<feature type="transmembrane region" description="Helical" evidence="6">
    <location>
        <begin position="73"/>
        <end position="96"/>
    </location>
</feature>
<dbReference type="EMBL" id="QNUK01000264">
    <property type="protein sequence ID" value="KAF5896766.1"/>
    <property type="molecule type" value="Genomic_DNA"/>
</dbReference>
<sequence>MASAPVQLTNVDSAYTIVTQVGSSTAGQHSSQIISPLQKFLKGEPKALGTVQIMIGVTAILFGIIIAVNSQPISLFSGVVFWGSLFHISAGSLAVAASNKLHICVVRATMVLNIISTVAAGLAIIFFSLDLAVGSYRIRCYYYDGRHECDSSSIGVSRISGIIGVLLVFSVLQFVISIMISVFTCKATCISQPTLNVINVISNHESQVPVASSTPAFREPP</sequence>
<dbReference type="InterPro" id="IPR007237">
    <property type="entry name" value="CD20-like"/>
</dbReference>
<feature type="transmembrane region" description="Helical" evidence="6">
    <location>
        <begin position="161"/>
        <end position="183"/>
    </location>
</feature>
<dbReference type="AlphaFoldDB" id="A0A8J4U1Q0"/>
<gene>
    <name evidence="7" type="ORF">DAT39_013530</name>
</gene>
<evidence type="ECO:0000256" key="4">
    <source>
        <dbReference type="ARBA" id="ARBA00022989"/>
    </source>
</evidence>
<dbReference type="Proteomes" id="UP000727407">
    <property type="component" value="Unassembled WGS sequence"/>
</dbReference>
<evidence type="ECO:0000256" key="5">
    <source>
        <dbReference type="ARBA" id="ARBA00023136"/>
    </source>
</evidence>
<comment type="similarity">
    <text evidence="2">Belongs to the MS4A family.</text>
</comment>
<dbReference type="PANTHER" id="PTHR23320:SF128">
    <property type="entry name" value="MEMBRANE-SPANNING 4-DOMAINS SUBFAMILY A MEMBER 4A"/>
    <property type="match status" value="1"/>
</dbReference>
<comment type="caution">
    <text evidence="7">The sequence shown here is derived from an EMBL/GenBank/DDBJ whole genome shotgun (WGS) entry which is preliminary data.</text>
</comment>
<keyword evidence="8" id="KW-1185">Reference proteome</keyword>
<evidence type="ECO:0000256" key="1">
    <source>
        <dbReference type="ARBA" id="ARBA00004141"/>
    </source>
</evidence>
<protein>
    <submittedName>
        <fullName evidence="7">Membrane-spanning 4-domains subfamily A member 4A-like</fullName>
    </submittedName>
</protein>
<comment type="subcellular location">
    <subcellularLocation>
        <location evidence="1">Membrane</location>
        <topology evidence="1">Multi-pass membrane protein</topology>
    </subcellularLocation>
</comment>
<proteinExistence type="inferred from homology"/>
<evidence type="ECO:0000313" key="7">
    <source>
        <dbReference type="EMBL" id="KAF5896766.1"/>
    </source>
</evidence>